<dbReference type="HAMAP" id="MF_00048">
    <property type="entry name" value="UPF0102"/>
    <property type="match status" value="1"/>
</dbReference>
<evidence type="ECO:0000313" key="4">
    <source>
        <dbReference type="Proteomes" id="UP001321498"/>
    </source>
</evidence>
<organism evidence="3 4">
    <name type="scientific">Naasia aerilata</name>
    <dbReference type="NCBI Taxonomy" id="1162966"/>
    <lineage>
        <taxon>Bacteria</taxon>
        <taxon>Bacillati</taxon>
        <taxon>Actinomycetota</taxon>
        <taxon>Actinomycetes</taxon>
        <taxon>Micrococcales</taxon>
        <taxon>Microbacteriaceae</taxon>
        <taxon>Naasia</taxon>
    </lineage>
</organism>
<dbReference type="InterPro" id="IPR003509">
    <property type="entry name" value="UPF0102_YraN-like"/>
</dbReference>
<name>A0ABN6XN29_9MICO</name>
<dbReference type="Proteomes" id="UP001321498">
    <property type="component" value="Chromosome"/>
</dbReference>
<dbReference type="InterPro" id="IPR011335">
    <property type="entry name" value="Restrct_endonuc-II-like"/>
</dbReference>
<dbReference type="RefSeq" id="WP_286276440.1">
    <property type="nucleotide sequence ID" value="NZ_AP027731.1"/>
</dbReference>
<dbReference type="EMBL" id="AP027731">
    <property type="protein sequence ID" value="BDZ46364.1"/>
    <property type="molecule type" value="Genomic_DNA"/>
</dbReference>
<dbReference type="NCBIfam" id="NF009154">
    <property type="entry name" value="PRK12497.3-3"/>
    <property type="match status" value="1"/>
</dbReference>
<dbReference type="PANTHER" id="PTHR34039:SF1">
    <property type="entry name" value="UPF0102 PROTEIN YRAN"/>
    <property type="match status" value="1"/>
</dbReference>
<dbReference type="PANTHER" id="PTHR34039">
    <property type="entry name" value="UPF0102 PROTEIN YRAN"/>
    <property type="match status" value="1"/>
</dbReference>
<sequence length="118" mass="12967">MAKKDELGRWGEEVAAERLTRLGYDVVDRNWRCSQGEIDIVARVHGGTAFVEVKTRSSLAYGHPFEAITSEKLARLHGLAIAWCRAHAGRHGRLRVDVVAVVGKAGGDATLELLEDVF</sequence>
<dbReference type="SUPFAM" id="SSF52980">
    <property type="entry name" value="Restriction endonuclease-like"/>
    <property type="match status" value="1"/>
</dbReference>
<dbReference type="Gene3D" id="3.40.1350.10">
    <property type="match status" value="1"/>
</dbReference>
<keyword evidence="4" id="KW-1185">Reference proteome</keyword>
<evidence type="ECO:0000313" key="3">
    <source>
        <dbReference type="EMBL" id="BDZ46364.1"/>
    </source>
</evidence>
<dbReference type="InterPro" id="IPR011856">
    <property type="entry name" value="tRNA_endonuc-like_dom_sf"/>
</dbReference>
<proteinExistence type="inferred from homology"/>
<dbReference type="Pfam" id="PF02021">
    <property type="entry name" value="UPF0102"/>
    <property type="match status" value="1"/>
</dbReference>
<protein>
    <recommendedName>
        <fullName evidence="2">UPF0102 protein GCM10025866_22730</fullName>
    </recommendedName>
</protein>
<evidence type="ECO:0000256" key="1">
    <source>
        <dbReference type="ARBA" id="ARBA00006738"/>
    </source>
</evidence>
<dbReference type="CDD" id="cd20736">
    <property type="entry name" value="PoNe_Nuclease"/>
    <property type="match status" value="1"/>
</dbReference>
<gene>
    <name evidence="3" type="ORF">GCM10025866_22730</name>
</gene>
<reference evidence="4" key="1">
    <citation type="journal article" date="2019" name="Int. J. Syst. Evol. Microbiol.">
        <title>The Global Catalogue of Microorganisms (GCM) 10K type strain sequencing project: providing services to taxonomists for standard genome sequencing and annotation.</title>
        <authorList>
            <consortium name="The Broad Institute Genomics Platform"/>
            <consortium name="The Broad Institute Genome Sequencing Center for Infectious Disease"/>
            <person name="Wu L."/>
            <person name="Ma J."/>
        </authorList>
    </citation>
    <scope>NUCLEOTIDE SEQUENCE [LARGE SCALE GENOMIC DNA]</scope>
    <source>
        <strain evidence="4">NBRC 108725</strain>
    </source>
</reference>
<comment type="similarity">
    <text evidence="1 2">Belongs to the UPF0102 family.</text>
</comment>
<evidence type="ECO:0000256" key="2">
    <source>
        <dbReference type="HAMAP-Rule" id="MF_00048"/>
    </source>
</evidence>
<accession>A0ABN6XN29</accession>